<evidence type="ECO:0000313" key="1">
    <source>
        <dbReference type="EMBL" id="GBN49706.1"/>
    </source>
</evidence>
<name>A0A4Y2PI32_ARAVE</name>
<keyword evidence="2" id="KW-1185">Reference proteome</keyword>
<dbReference type="EMBL" id="BGPR01011119">
    <property type="protein sequence ID" value="GBN49706.1"/>
    <property type="molecule type" value="Genomic_DNA"/>
</dbReference>
<accession>A0A4Y2PI32</accession>
<reference evidence="1 2" key="1">
    <citation type="journal article" date="2019" name="Sci. Rep.">
        <title>Orb-weaving spider Araneus ventricosus genome elucidates the spidroin gene catalogue.</title>
        <authorList>
            <person name="Kono N."/>
            <person name="Nakamura H."/>
            <person name="Ohtoshi R."/>
            <person name="Moran D.A.P."/>
            <person name="Shinohara A."/>
            <person name="Yoshida Y."/>
            <person name="Fujiwara M."/>
            <person name="Mori M."/>
            <person name="Tomita M."/>
            <person name="Arakawa K."/>
        </authorList>
    </citation>
    <scope>NUCLEOTIDE SEQUENCE [LARGE SCALE GENOMIC DNA]</scope>
</reference>
<evidence type="ECO:0000313" key="2">
    <source>
        <dbReference type="Proteomes" id="UP000499080"/>
    </source>
</evidence>
<proteinExistence type="predicted"/>
<dbReference type="AlphaFoldDB" id="A0A4Y2PI32"/>
<comment type="caution">
    <text evidence="1">The sequence shown here is derived from an EMBL/GenBank/DDBJ whole genome shotgun (WGS) entry which is preliminary data.</text>
</comment>
<dbReference type="Proteomes" id="UP000499080">
    <property type="component" value="Unassembled WGS sequence"/>
</dbReference>
<organism evidence="1 2">
    <name type="scientific">Araneus ventricosus</name>
    <name type="common">Orbweaver spider</name>
    <name type="synonym">Epeira ventricosa</name>
    <dbReference type="NCBI Taxonomy" id="182803"/>
    <lineage>
        <taxon>Eukaryota</taxon>
        <taxon>Metazoa</taxon>
        <taxon>Ecdysozoa</taxon>
        <taxon>Arthropoda</taxon>
        <taxon>Chelicerata</taxon>
        <taxon>Arachnida</taxon>
        <taxon>Araneae</taxon>
        <taxon>Araneomorphae</taxon>
        <taxon>Entelegynae</taxon>
        <taxon>Araneoidea</taxon>
        <taxon>Araneidae</taxon>
        <taxon>Araneus</taxon>
    </lineage>
</organism>
<gene>
    <name evidence="1" type="ORF">AVEN_263052_1</name>
</gene>
<sequence length="147" mass="15776">MESEMATFPQPSLLSGNAAKLEGKTGYTPALTKHLSHLNDSLRNSSSTEAGVLIACHQATARHIPKKISAITGGGIQSLTITILPREASARLRIRRPLTGVASPLLYPKGSECQLTYPRKLTSVTSPLLYPQGKRVLAYVFDGHSPV</sequence>
<protein>
    <submittedName>
        <fullName evidence="1">Uncharacterized protein</fullName>
    </submittedName>
</protein>